<dbReference type="GO" id="GO:0072572">
    <property type="term" value="F:poly-ADP-D-ribose binding"/>
    <property type="evidence" value="ECO:0000250"/>
    <property type="project" value="FlyBase"/>
</dbReference>
<name>Q8MRE3_DROME</name>
<evidence type="ECO:0000256" key="1">
    <source>
        <dbReference type="SAM" id="Phobius"/>
    </source>
</evidence>
<sequence length="81" mass="9103">MYSAITSNSEVRIRCFPNIYGIPKALLNPTPDFEKPLLVISTAVLKLNLKLISPQLIVNLIILSGIFHCAFYWILITFAIP</sequence>
<dbReference type="GO" id="GO:0004842">
    <property type="term" value="F:ubiquitin-protein transferase activity"/>
    <property type="evidence" value="ECO:0000250"/>
    <property type="project" value="FlyBase"/>
</dbReference>
<feature type="transmembrane region" description="Helical" evidence="1">
    <location>
        <begin position="56"/>
        <end position="80"/>
    </location>
</feature>
<accession>Q8MRE3</accession>
<dbReference type="GO" id="GO:0031648">
    <property type="term" value="P:protein destabilization"/>
    <property type="evidence" value="ECO:0000315"/>
    <property type="project" value="FlyBase"/>
</dbReference>
<reference evidence="2" key="1">
    <citation type="submission" date="2002-06" db="EMBL/GenBank/DDBJ databases">
        <authorList>
            <person name="Stapleton M."/>
            <person name="Brokstein P."/>
            <person name="Hong L."/>
            <person name="Agbayani A."/>
            <person name="Carlson J."/>
            <person name="Champe M."/>
            <person name="Chavez C."/>
            <person name="Dorsett V."/>
            <person name="Dresnek D."/>
            <person name="Farfan D."/>
            <person name="Frise E."/>
            <person name="George R."/>
            <person name="Gonzalez M."/>
            <person name="Guarin H."/>
            <person name="Kronmiller B."/>
            <person name="Li P."/>
            <person name="Liao G."/>
            <person name="Miranda A."/>
            <person name="Mungall C.J."/>
            <person name="Nunoo J."/>
            <person name="Pacleb J."/>
            <person name="Paragas V."/>
            <person name="Park S."/>
            <person name="Patel S."/>
            <person name="Phouanenavong S."/>
            <person name="Wan K."/>
            <person name="Yu C."/>
            <person name="Lewis S.E."/>
            <person name="Rubin G.M."/>
            <person name="Celniker S."/>
        </authorList>
    </citation>
    <scope>NUCLEOTIDE SEQUENCE</scope>
</reference>
<dbReference type="EMBL" id="AY121630">
    <property type="protein sequence ID" value="AAM51957.1"/>
    <property type="molecule type" value="mRNA"/>
</dbReference>
<proteinExistence type="evidence at transcript level"/>
<dbReference type="GO" id="GO:0006511">
    <property type="term" value="P:ubiquitin-dependent protein catabolic process"/>
    <property type="evidence" value="ECO:0000250"/>
    <property type="project" value="FlyBase"/>
</dbReference>
<dbReference type="GO" id="GO:0005829">
    <property type="term" value="C:cytosol"/>
    <property type="evidence" value="ECO:0000250"/>
    <property type="project" value="FlyBase"/>
</dbReference>
<keyword evidence="1" id="KW-0472">Membrane</keyword>
<keyword evidence="1" id="KW-1133">Transmembrane helix</keyword>
<dbReference type="OrthoDB" id="10065815at2759"/>
<evidence type="ECO:0000313" key="2">
    <source>
        <dbReference type="EMBL" id="AAM51957.1"/>
    </source>
</evidence>
<gene>
    <name evidence="3" type="primary">Rnf146</name>
    <name evidence="3" type="ORF">CG8786</name>
</gene>
<dbReference type="FlyBase" id="FBgn0036897">
    <property type="gene designation" value="Rnf146"/>
</dbReference>
<keyword evidence="1" id="KW-0812">Transmembrane</keyword>
<dbReference type="AGR" id="FB:FBgn0036897"/>
<organism evidence="2">
    <name type="scientific">Drosophila melanogaster</name>
    <name type="common">Fruit fly</name>
    <dbReference type="NCBI Taxonomy" id="7227"/>
    <lineage>
        <taxon>Eukaryota</taxon>
        <taxon>Metazoa</taxon>
        <taxon>Ecdysozoa</taxon>
        <taxon>Arthropoda</taxon>
        <taxon>Hexapoda</taxon>
        <taxon>Insecta</taxon>
        <taxon>Pterygota</taxon>
        <taxon>Neoptera</taxon>
        <taxon>Endopterygota</taxon>
        <taxon>Diptera</taxon>
        <taxon>Brachycera</taxon>
        <taxon>Muscomorpha</taxon>
        <taxon>Ephydroidea</taxon>
        <taxon>Drosophilidae</taxon>
        <taxon>Drosophila</taxon>
        <taxon>Sophophora</taxon>
    </lineage>
</organism>
<dbReference type="AlphaFoldDB" id="Q8MRE3"/>
<evidence type="ECO:0000313" key="3">
    <source>
        <dbReference type="FlyBase" id="FBgn0036897"/>
    </source>
</evidence>
<dbReference type="GO" id="GO:0008270">
    <property type="term" value="F:zinc ion binding"/>
    <property type="evidence" value="ECO:0000255"/>
    <property type="project" value="FlyBase"/>
</dbReference>
<dbReference type="UCSC" id="CG8786-RC">
    <property type="organism name" value="d. melanogaster"/>
</dbReference>
<protein>
    <submittedName>
        <fullName evidence="2">GM01527p</fullName>
    </submittedName>
</protein>